<evidence type="ECO:0000313" key="2">
    <source>
        <dbReference type="Proteomes" id="UP000218807"/>
    </source>
</evidence>
<name>A0A2A5KXM3_9HYPH</name>
<proteinExistence type="predicted"/>
<dbReference type="AlphaFoldDB" id="A0A2A5KXM3"/>
<keyword evidence="2" id="KW-1185">Reference proteome</keyword>
<reference evidence="1 2" key="1">
    <citation type="submission" date="2017-09" db="EMBL/GenBank/DDBJ databases">
        <title>Comparative genomics of rhizobia isolated from Phaseolus vulgaris in China.</title>
        <authorList>
            <person name="Tong W."/>
        </authorList>
    </citation>
    <scope>NUCLEOTIDE SEQUENCE [LARGE SCALE GENOMIC DNA]</scope>
    <source>
        <strain evidence="1 2">L101</strain>
    </source>
</reference>
<protein>
    <submittedName>
        <fullName evidence="1">Uncharacterized protein</fullName>
    </submittedName>
</protein>
<gene>
    <name evidence="1" type="ORF">CPT34_07575</name>
</gene>
<evidence type="ECO:0000313" key="1">
    <source>
        <dbReference type="EMBL" id="PCK81799.1"/>
    </source>
</evidence>
<organism evidence="1 2">
    <name type="scientific">Rhizobium sophoriradicis</name>
    <dbReference type="NCBI Taxonomy" id="1535245"/>
    <lineage>
        <taxon>Bacteria</taxon>
        <taxon>Pseudomonadati</taxon>
        <taxon>Pseudomonadota</taxon>
        <taxon>Alphaproteobacteria</taxon>
        <taxon>Hyphomicrobiales</taxon>
        <taxon>Rhizobiaceae</taxon>
        <taxon>Rhizobium/Agrobacterium group</taxon>
        <taxon>Rhizobium</taxon>
    </lineage>
</organism>
<comment type="caution">
    <text evidence="1">The sequence shown here is derived from an EMBL/GenBank/DDBJ whole genome shotgun (WGS) entry which is preliminary data.</text>
</comment>
<dbReference type="Proteomes" id="UP000218807">
    <property type="component" value="Unassembled WGS sequence"/>
</dbReference>
<accession>A0A2A5KXM3</accession>
<dbReference type="EMBL" id="NXDM01000005">
    <property type="protein sequence ID" value="PCK81799.1"/>
    <property type="molecule type" value="Genomic_DNA"/>
</dbReference>
<sequence>MNRRRPNALIAVCSSSLSFRERRIVLRQIIDDLQHLCDDRSDRQALHRLLQTIRRSMTSIASADEDCWEDILRELLQLRATIMRLQTGAAITYH</sequence>